<evidence type="ECO:0000313" key="2">
    <source>
        <dbReference type="EMBL" id="CAE0841476.1"/>
    </source>
</evidence>
<evidence type="ECO:0000259" key="1">
    <source>
        <dbReference type="Pfam" id="PF04059"/>
    </source>
</evidence>
<dbReference type="EMBL" id="HBJB01001316">
    <property type="protein sequence ID" value="CAE0841476.1"/>
    <property type="molecule type" value="Transcribed_RNA"/>
</dbReference>
<gene>
    <name evidence="2" type="ORF">OMAR00294_LOCUS1157</name>
</gene>
<protein>
    <recommendedName>
        <fullName evidence="1">Mei2-like C-terminal RNA recognition motif domain-containing protein</fullName>
    </recommendedName>
</protein>
<dbReference type="SUPFAM" id="SSF54928">
    <property type="entry name" value="RNA-binding domain, RBD"/>
    <property type="match status" value="1"/>
</dbReference>
<dbReference type="AlphaFoldDB" id="A0A7S4GMK7"/>
<accession>A0A7S4GMK7</accession>
<sequence length="161" mass="17409">MAFLKNTFLDFSGAAQSSRRRTQSEGPVVRELVCWVPGAVAGQQTKEANSEAQEITTMMLKNIPVGLSHDQVKESLLSLGVSFDVLHVPADLRTGCNRGYTFLNCPSPGAYEDAATKLHKSRLPGFSCSKKVLEVCRAKMQGGAALKQVARGRQAAGRKSR</sequence>
<reference evidence="2" key="1">
    <citation type="submission" date="2021-01" db="EMBL/GenBank/DDBJ databases">
        <authorList>
            <person name="Corre E."/>
            <person name="Pelletier E."/>
            <person name="Niang G."/>
            <person name="Scheremetjew M."/>
            <person name="Finn R."/>
            <person name="Kale V."/>
            <person name="Holt S."/>
            <person name="Cochrane G."/>
            <person name="Meng A."/>
            <person name="Brown T."/>
            <person name="Cohen L."/>
        </authorList>
    </citation>
    <scope>NUCLEOTIDE SEQUENCE</scope>
    <source>
        <strain evidence="2">LB1974</strain>
    </source>
</reference>
<dbReference type="InterPro" id="IPR012677">
    <property type="entry name" value="Nucleotide-bd_a/b_plait_sf"/>
</dbReference>
<name>A0A7S4GMK7_OXYMA</name>
<dbReference type="Pfam" id="PF04059">
    <property type="entry name" value="RRM_2"/>
    <property type="match status" value="1"/>
</dbReference>
<dbReference type="InterPro" id="IPR035979">
    <property type="entry name" value="RBD_domain_sf"/>
</dbReference>
<dbReference type="InterPro" id="IPR007201">
    <property type="entry name" value="Mei2-like_Rrm_C"/>
</dbReference>
<proteinExistence type="predicted"/>
<dbReference type="Gene3D" id="3.30.70.330">
    <property type="match status" value="1"/>
</dbReference>
<dbReference type="GO" id="GO:0003676">
    <property type="term" value="F:nucleic acid binding"/>
    <property type="evidence" value="ECO:0007669"/>
    <property type="project" value="InterPro"/>
</dbReference>
<feature type="domain" description="Mei2-like C-terminal RNA recognition motif" evidence="1">
    <location>
        <begin position="56"/>
        <end position="147"/>
    </location>
</feature>
<organism evidence="2">
    <name type="scientific">Oxyrrhis marina</name>
    <name type="common">Dinoflagellate</name>
    <dbReference type="NCBI Taxonomy" id="2969"/>
    <lineage>
        <taxon>Eukaryota</taxon>
        <taxon>Sar</taxon>
        <taxon>Alveolata</taxon>
        <taxon>Dinophyceae</taxon>
        <taxon>Oxyrrhinales</taxon>
        <taxon>Oxyrrhinaceae</taxon>
        <taxon>Oxyrrhis</taxon>
    </lineage>
</organism>